<evidence type="ECO:0000313" key="1">
    <source>
        <dbReference type="EMBL" id="CAG8674764.1"/>
    </source>
</evidence>
<accession>A0ACA9NU17</accession>
<name>A0ACA9NU17_9GLOM</name>
<dbReference type="EMBL" id="CAJVPT010025404">
    <property type="protein sequence ID" value="CAG8674764.1"/>
    <property type="molecule type" value="Genomic_DNA"/>
</dbReference>
<reference evidence="1" key="1">
    <citation type="submission" date="2021-06" db="EMBL/GenBank/DDBJ databases">
        <authorList>
            <person name="Kallberg Y."/>
            <person name="Tangrot J."/>
            <person name="Rosling A."/>
        </authorList>
    </citation>
    <scope>NUCLEOTIDE SEQUENCE</scope>
    <source>
        <strain evidence="1">CL356</strain>
    </source>
</reference>
<comment type="caution">
    <text evidence="1">The sequence shown here is derived from an EMBL/GenBank/DDBJ whole genome shotgun (WGS) entry which is preliminary data.</text>
</comment>
<proteinExistence type="predicted"/>
<organism evidence="1 2">
    <name type="scientific">Acaulospora colombiana</name>
    <dbReference type="NCBI Taxonomy" id="27376"/>
    <lineage>
        <taxon>Eukaryota</taxon>
        <taxon>Fungi</taxon>
        <taxon>Fungi incertae sedis</taxon>
        <taxon>Mucoromycota</taxon>
        <taxon>Glomeromycotina</taxon>
        <taxon>Glomeromycetes</taxon>
        <taxon>Diversisporales</taxon>
        <taxon>Acaulosporaceae</taxon>
        <taxon>Acaulospora</taxon>
    </lineage>
</organism>
<gene>
    <name evidence="1" type="ORF">ACOLOM_LOCUS9087</name>
</gene>
<keyword evidence="2" id="KW-1185">Reference proteome</keyword>
<dbReference type="Proteomes" id="UP000789525">
    <property type="component" value="Unassembled WGS sequence"/>
</dbReference>
<protein>
    <submittedName>
        <fullName evidence="1">3203_t:CDS:1</fullName>
    </submittedName>
</protein>
<sequence length="303" mass="34391">MSSWCLFEQEAAYLAILLKAQKGIHHLELQKCTIGLKNIMLALSTQAVSLSSLCFIESDFDGLYDYLMPLTNLKKLEFKHCLFEKFDLPKSPELALTMPNLSILRMDEADVWPEIVEKILGACTSNMKEIRLGKLLSTPYENHATLMSTDAIGIIASRFQNLTFLKIALENNRQVPQIISMFAICRKIETVILCQEGLFTLNVYETNEMLDRLGRNGLPRSLRKFALHGKRWSFTSISLENFLKPAHSNAPILKLEILGSLSFTNGHIEAIIRLNQYNKVVDQLILSSDIAKSLNLKRSRELD</sequence>
<feature type="non-terminal residue" evidence="1">
    <location>
        <position position="303"/>
    </location>
</feature>
<evidence type="ECO:0000313" key="2">
    <source>
        <dbReference type="Proteomes" id="UP000789525"/>
    </source>
</evidence>